<comment type="caution">
    <text evidence="1">The sequence shown here is derived from an EMBL/GenBank/DDBJ whole genome shotgun (WGS) entry which is preliminary data.</text>
</comment>
<evidence type="ECO:0000313" key="2">
    <source>
        <dbReference type="Proteomes" id="UP000186455"/>
    </source>
</evidence>
<dbReference type="RefSeq" id="WP_073792326.1">
    <property type="nucleotide sequence ID" value="NZ_LFBV01000006.1"/>
</dbReference>
<protein>
    <submittedName>
        <fullName evidence="1">Uncharacterized protein</fullName>
    </submittedName>
</protein>
<dbReference type="Proteomes" id="UP000186455">
    <property type="component" value="Unassembled WGS sequence"/>
</dbReference>
<name>A0A1Q4V4G2_9ACTN</name>
<proteinExistence type="predicted"/>
<organism evidence="1 2">
    <name type="scientific">Streptomyces uncialis</name>
    <dbReference type="NCBI Taxonomy" id="1048205"/>
    <lineage>
        <taxon>Bacteria</taxon>
        <taxon>Bacillati</taxon>
        <taxon>Actinomycetota</taxon>
        <taxon>Actinomycetes</taxon>
        <taxon>Kitasatosporales</taxon>
        <taxon>Streptomycetaceae</taxon>
        <taxon>Streptomyces</taxon>
    </lineage>
</organism>
<reference evidence="1 2" key="1">
    <citation type="submission" date="2015-06" db="EMBL/GenBank/DDBJ databases">
        <title>Cloning and characterization of the uncialamcin biosynthetic gene cluster.</title>
        <authorList>
            <person name="Yan X."/>
            <person name="Huang T."/>
            <person name="Ge H."/>
            <person name="Shen B."/>
        </authorList>
    </citation>
    <scope>NUCLEOTIDE SEQUENCE [LARGE SCALE GENOMIC DNA]</scope>
    <source>
        <strain evidence="1 2">DCA2648</strain>
    </source>
</reference>
<sequence length="282" mass="29916">MTPVAARDIPRGDELLLLMRCTGYRFNRNGVATGATAPPHEDDLAEAHRLGRPIGVKEEWAAGEIVARSVAAARALDPDAVLSAFVAGVGGSAPRGRQILISYAWARHLAEAPQGPHGVPDCGLSEVERLDVTEELVRIACGWAWNEIPARCLPDLEAAASHGLPEATGADLDALRALLDLVAAQPQGTTPGQLERTVARAGLLARTDKYQRYGILIGLAELGVLPNPLLAPSFDRFVPRAEVHEAHRGMRGAPRSDITLPLAAWRGGVDAARAARLTGACR</sequence>
<gene>
    <name evidence="1" type="ORF">AB852_24150</name>
</gene>
<dbReference type="AlphaFoldDB" id="A0A1Q4V4G2"/>
<dbReference type="EMBL" id="LFBV01000006">
    <property type="protein sequence ID" value="OKH92707.1"/>
    <property type="molecule type" value="Genomic_DNA"/>
</dbReference>
<evidence type="ECO:0000313" key="1">
    <source>
        <dbReference type="EMBL" id="OKH92707.1"/>
    </source>
</evidence>
<accession>A0A1Q4V4G2</accession>
<keyword evidence="2" id="KW-1185">Reference proteome</keyword>